<name>A0A2H3AWN6_9AGAR</name>
<reference evidence="3" key="1">
    <citation type="journal article" date="2017" name="Nat. Ecol. Evol.">
        <title>Genome expansion and lineage-specific genetic innovations in the forest pathogenic fungi Armillaria.</title>
        <authorList>
            <person name="Sipos G."/>
            <person name="Prasanna A.N."/>
            <person name="Walter M.C."/>
            <person name="O'Connor E."/>
            <person name="Balint B."/>
            <person name="Krizsan K."/>
            <person name="Kiss B."/>
            <person name="Hess J."/>
            <person name="Varga T."/>
            <person name="Slot J."/>
            <person name="Riley R."/>
            <person name="Boka B."/>
            <person name="Rigling D."/>
            <person name="Barry K."/>
            <person name="Lee J."/>
            <person name="Mihaltcheva S."/>
            <person name="LaButti K."/>
            <person name="Lipzen A."/>
            <person name="Waldron R."/>
            <person name="Moloney N.M."/>
            <person name="Sperisen C."/>
            <person name="Kredics L."/>
            <person name="Vagvoelgyi C."/>
            <person name="Patrignani A."/>
            <person name="Fitzpatrick D."/>
            <person name="Nagy I."/>
            <person name="Doyle S."/>
            <person name="Anderson J.B."/>
            <person name="Grigoriev I.V."/>
            <person name="Gueldener U."/>
            <person name="Muensterkoetter M."/>
            <person name="Nagy L.G."/>
        </authorList>
    </citation>
    <scope>NUCLEOTIDE SEQUENCE [LARGE SCALE GENOMIC DNA]</scope>
    <source>
        <strain evidence="3">28-4</strain>
    </source>
</reference>
<dbReference type="EMBL" id="KZ293508">
    <property type="protein sequence ID" value="PBK59262.1"/>
    <property type="molecule type" value="Genomic_DNA"/>
</dbReference>
<organism evidence="2 3">
    <name type="scientific">Armillaria solidipes</name>
    <dbReference type="NCBI Taxonomy" id="1076256"/>
    <lineage>
        <taxon>Eukaryota</taxon>
        <taxon>Fungi</taxon>
        <taxon>Dikarya</taxon>
        <taxon>Basidiomycota</taxon>
        <taxon>Agaricomycotina</taxon>
        <taxon>Agaricomycetes</taxon>
        <taxon>Agaricomycetidae</taxon>
        <taxon>Agaricales</taxon>
        <taxon>Marasmiineae</taxon>
        <taxon>Physalacriaceae</taxon>
        <taxon>Armillaria</taxon>
    </lineage>
</organism>
<accession>A0A2H3AWN6</accession>
<keyword evidence="3" id="KW-1185">Reference proteome</keyword>
<evidence type="ECO:0000313" key="3">
    <source>
        <dbReference type="Proteomes" id="UP000218334"/>
    </source>
</evidence>
<evidence type="ECO:0000313" key="2">
    <source>
        <dbReference type="EMBL" id="PBK59262.1"/>
    </source>
</evidence>
<dbReference type="AlphaFoldDB" id="A0A2H3AWN6"/>
<evidence type="ECO:0000256" key="1">
    <source>
        <dbReference type="SAM" id="Phobius"/>
    </source>
</evidence>
<sequence>MLLLLHDIIGIDKRLVFTSFQAHPPMYLFIVICFVSMITLCTPICFTPSPPSIHHLGFPHRRGCTTYLLVSSLSKLAEHLNRPSLKPDSHVVRDVRLQSR</sequence>
<feature type="non-terminal residue" evidence="2">
    <location>
        <position position="1"/>
    </location>
</feature>
<feature type="transmembrane region" description="Helical" evidence="1">
    <location>
        <begin position="26"/>
        <end position="46"/>
    </location>
</feature>
<proteinExistence type="predicted"/>
<dbReference type="Proteomes" id="UP000218334">
    <property type="component" value="Unassembled WGS sequence"/>
</dbReference>
<protein>
    <submittedName>
        <fullName evidence="2">Uncharacterized protein</fullName>
    </submittedName>
</protein>
<gene>
    <name evidence="2" type="ORF">ARMSODRAFT_967038</name>
</gene>
<keyword evidence="1" id="KW-0812">Transmembrane</keyword>
<keyword evidence="1" id="KW-1133">Transmembrane helix</keyword>
<keyword evidence="1" id="KW-0472">Membrane</keyword>